<dbReference type="RefSeq" id="XP_003739392.1">
    <property type="nucleotide sequence ID" value="XM_003739344.1"/>
</dbReference>
<protein>
    <submittedName>
        <fullName evidence="4">HHIP-like protein 2</fullName>
    </submittedName>
</protein>
<reference evidence="4" key="1">
    <citation type="submission" date="2025-08" db="UniProtKB">
        <authorList>
            <consortium name="RefSeq"/>
        </authorList>
    </citation>
    <scope>IDENTIFICATION</scope>
</reference>
<dbReference type="GeneID" id="100898679"/>
<accession>A0AAJ6QM41</accession>
<dbReference type="SUPFAM" id="SSF50952">
    <property type="entry name" value="Soluble quinoprotein glucose dehydrogenase"/>
    <property type="match status" value="1"/>
</dbReference>
<dbReference type="KEGG" id="goe:100898679"/>
<name>A0AAJ6QM41_9ACAR</name>
<feature type="signal peptide" evidence="1">
    <location>
        <begin position="1"/>
        <end position="19"/>
    </location>
</feature>
<dbReference type="Pfam" id="PF07995">
    <property type="entry name" value="GSDH"/>
    <property type="match status" value="1"/>
</dbReference>
<organism evidence="3 4">
    <name type="scientific">Galendromus occidentalis</name>
    <name type="common">western predatory mite</name>
    <dbReference type="NCBI Taxonomy" id="34638"/>
    <lineage>
        <taxon>Eukaryota</taxon>
        <taxon>Metazoa</taxon>
        <taxon>Ecdysozoa</taxon>
        <taxon>Arthropoda</taxon>
        <taxon>Chelicerata</taxon>
        <taxon>Arachnida</taxon>
        <taxon>Acari</taxon>
        <taxon>Parasitiformes</taxon>
        <taxon>Mesostigmata</taxon>
        <taxon>Gamasina</taxon>
        <taxon>Phytoseioidea</taxon>
        <taxon>Phytoseiidae</taxon>
        <taxon>Typhlodrominae</taxon>
        <taxon>Galendromus</taxon>
    </lineage>
</organism>
<dbReference type="PANTHER" id="PTHR19328">
    <property type="entry name" value="HEDGEHOG-INTERACTING PROTEIN"/>
    <property type="match status" value="1"/>
</dbReference>
<evidence type="ECO:0000313" key="4">
    <source>
        <dbReference type="RefSeq" id="XP_003739392.1"/>
    </source>
</evidence>
<evidence type="ECO:0000256" key="1">
    <source>
        <dbReference type="SAM" id="SignalP"/>
    </source>
</evidence>
<feature type="domain" description="Glucose/Sorbosone dehydrogenase" evidence="2">
    <location>
        <begin position="41"/>
        <end position="327"/>
    </location>
</feature>
<evidence type="ECO:0000313" key="3">
    <source>
        <dbReference type="Proteomes" id="UP000694867"/>
    </source>
</evidence>
<dbReference type="Gene3D" id="2.120.10.30">
    <property type="entry name" value="TolB, C-terminal domain"/>
    <property type="match status" value="1"/>
</dbReference>
<keyword evidence="3" id="KW-1185">Reference proteome</keyword>
<dbReference type="AlphaFoldDB" id="A0AAJ6QM41"/>
<sequence length="420" mass="46250">MSALASCGLLLVLGLRALAEQNDDSSGKERFCLEKLADHLSRPVALEMIGEDVLIGEHRGKISRMNLHTGIVSDVVDLSGRLLTSQSWMDHRGLLSLLVVQTDDVEKPRRTLLLTSSRTSSNPEADHDTVISAIPFDENGKLDVEKEYELTRVSQPSNRYNGGQLLAQLDKGFLYLTTGDGAMKYQQSKRFDMDSSNGKILKMKIKLPSSSEADELASVRERSIFASGFRNPWRCALDTREVSRGRTQFFCGDTAIDPHPEEEIFLVRQGKRYGFPIAEAQADDEQAIYKYSLETGAAVVGGRVYKGNGLPSLNDTFLFGDYVSGKIFTLAEAPSGVWKANDLNASDWCSSSTPAKLHIVAFAENHYGDLLILADDASRDGSQKGMILKLRQISGASKPLSGYGKYIAIGLLFFFFQTVI</sequence>
<evidence type="ECO:0000259" key="2">
    <source>
        <dbReference type="Pfam" id="PF07995"/>
    </source>
</evidence>
<dbReference type="Proteomes" id="UP000694867">
    <property type="component" value="Unplaced"/>
</dbReference>
<dbReference type="InterPro" id="IPR011042">
    <property type="entry name" value="6-blade_b-propeller_TolB-like"/>
</dbReference>
<dbReference type="InterPro" id="IPR011041">
    <property type="entry name" value="Quinoprot_gluc/sorb_DH_b-prop"/>
</dbReference>
<dbReference type="InterPro" id="IPR012938">
    <property type="entry name" value="Glc/Sorbosone_DH"/>
</dbReference>
<dbReference type="PANTHER" id="PTHR19328:SF13">
    <property type="entry name" value="HIPL1 PROTEIN"/>
    <property type="match status" value="1"/>
</dbReference>
<keyword evidence="1" id="KW-0732">Signal</keyword>
<feature type="chain" id="PRO_5042493676" evidence="1">
    <location>
        <begin position="20"/>
        <end position="420"/>
    </location>
</feature>
<proteinExistence type="predicted"/>
<gene>
    <name evidence="4" type="primary">LOC100898679</name>
</gene>